<organism evidence="2 3">
    <name type="scientific">Leeia aquatica</name>
    <dbReference type="NCBI Taxonomy" id="2725557"/>
    <lineage>
        <taxon>Bacteria</taxon>
        <taxon>Pseudomonadati</taxon>
        <taxon>Pseudomonadota</taxon>
        <taxon>Betaproteobacteria</taxon>
        <taxon>Neisseriales</taxon>
        <taxon>Leeiaceae</taxon>
        <taxon>Leeia</taxon>
    </lineage>
</organism>
<dbReference type="RefSeq" id="WP_168876707.1">
    <property type="nucleotide sequence ID" value="NZ_JABAIM010000001.1"/>
</dbReference>
<keyword evidence="1" id="KW-0472">Membrane</keyword>
<feature type="transmembrane region" description="Helical" evidence="1">
    <location>
        <begin position="85"/>
        <end position="111"/>
    </location>
</feature>
<keyword evidence="1" id="KW-1133">Transmembrane helix</keyword>
<sequence length="138" mass="14519">MLRLLLAALSGLIFGLGLILAGLANPAKVLAFLDLAGLWDPSLILVMISAIGVSAVGYLWVRRRGRTLLGDPAQLPTARQIDRPLLLGAVLFGIGWGLTGICPGPAVVLLGSGASDALWFVAAMLAGMLLHDLWRRRA</sequence>
<keyword evidence="1" id="KW-0812">Transmembrane</keyword>
<name>A0A847S824_9NEIS</name>
<evidence type="ECO:0000256" key="1">
    <source>
        <dbReference type="SAM" id="Phobius"/>
    </source>
</evidence>
<evidence type="ECO:0000313" key="3">
    <source>
        <dbReference type="Proteomes" id="UP000587991"/>
    </source>
</evidence>
<keyword evidence="3" id="KW-1185">Reference proteome</keyword>
<evidence type="ECO:0000313" key="2">
    <source>
        <dbReference type="EMBL" id="NLR75157.1"/>
    </source>
</evidence>
<dbReference type="Pfam" id="PF20398">
    <property type="entry name" value="DUF6691"/>
    <property type="match status" value="1"/>
</dbReference>
<comment type="caution">
    <text evidence="2">The sequence shown here is derived from an EMBL/GenBank/DDBJ whole genome shotgun (WGS) entry which is preliminary data.</text>
</comment>
<protein>
    <submittedName>
        <fullName evidence="2">YeeE/YedE family protein</fullName>
    </submittedName>
</protein>
<feature type="transmembrane region" description="Helical" evidence="1">
    <location>
        <begin position="41"/>
        <end position="61"/>
    </location>
</feature>
<dbReference type="InterPro" id="IPR046513">
    <property type="entry name" value="DUF6691"/>
</dbReference>
<dbReference type="AlphaFoldDB" id="A0A847S824"/>
<proteinExistence type="predicted"/>
<dbReference type="Proteomes" id="UP000587991">
    <property type="component" value="Unassembled WGS sequence"/>
</dbReference>
<dbReference type="EMBL" id="JABAIM010000001">
    <property type="protein sequence ID" value="NLR75157.1"/>
    <property type="molecule type" value="Genomic_DNA"/>
</dbReference>
<gene>
    <name evidence="2" type="ORF">HF682_08290</name>
</gene>
<reference evidence="2 3" key="1">
    <citation type="submission" date="2020-04" db="EMBL/GenBank/DDBJ databases">
        <title>Draft genome of Leeia sp. IMCC25680.</title>
        <authorList>
            <person name="Song J."/>
            <person name="Cho J.-C."/>
        </authorList>
    </citation>
    <scope>NUCLEOTIDE SEQUENCE [LARGE SCALE GENOMIC DNA]</scope>
    <source>
        <strain evidence="2 3">IMCC25680</strain>
    </source>
</reference>
<accession>A0A847S824</accession>
<feature type="transmembrane region" description="Helical" evidence="1">
    <location>
        <begin position="117"/>
        <end position="134"/>
    </location>
</feature>